<dbReference type="Pfam" id="PF16879">
    <property type="entry name" value="Sin3a_C"/>
    <property type="match status" value="2"/>
</dbReference>
<keyword evidence="4 5" id="KW-0539">Nucleus</keyword>
<evidence type="ECO:0000256" key="5">
    <source>
        <dbReference type="PROSITE-ProRule" id="PRU00810"/>
    </source>
</evidence>
<feature type="compositionally biased region" description="Polar residues" evidence="6">
    <location>
        <begin position="267"/>
        <end position="285"/>
    </location>
</feature>
<dbReference type="InterPro" id="IPR013194">
    <property type="entry name" value="HDAC_interact_dom"/>
</dbReference>
<comment type="caution">
    <text evidence="8">The sequence shown here is derived from an EMBL/GenBank/DDBJ whole genome shotgun (WGS) entry which is preliminary data.</text>
</comment>
<keyword evidence="2" id="KW-0678">Repressor</keyword>
<dbReference type="GO" id="GO:0010628">
    <property type="term" value="P:positive regulation of gene expression"/>
    <property type="evidence" value="ECO:0007669"/>
    <property type="project" value="UniProtKB-ARBA"/>
</dbReference>
<evidence type="ECO:0000256" key="4">
    <source>
        <dbReference type="ARBA" id="ARBA00023242"/>
    </source>
</evidence>
<feature type="domain" description="Histone deacetylase interacting" evidence="7">
    <location>
        <begin position="562"/>
        <end position="663"/>
    </location>
</feature>
<dbReference type="GO" id="GO:0003714">
    <property type="term" value="F:transcription corepressor activity"/>
    <property type="evidence" value="ECO:0007669"/>
    <property type="project" value="InterPro"/>
</dbReference>
<organism evidence="8 9">
    <name type="scientific">Coprinellus micaceus</name>
    <name type="common">Glistening ink-cap mushroom</name>
    <name type="synonym">Coprinus micaceus</name>
    <dbReference type="NCBI Taxonomy" id="71717"/>
    <lineage>
        <taxon>Eukaryota</taxon>
        <taxon>Fungi</taxon>
        <taxon>Dikarya</taxon>
        <taxon>Basidiomycota</taxon>
        <taxon>Agaricomycotina</taxon>
        <taxon>Agaricomycetes</taxon>
        <taxon>Agaricomycetidae</taxon>
        <taxon>Agaricales</taxon>
        <taxon>Agaricineae</taxon>
        <taxon>Psathyrellaceae</taxon>
        <taxon>Coprinellus</taxon>
    </lineage>
</organism>
<dbReference type="Gene3D" id="1.20.1160.11">
    <property type="entry name" value="Paired amphipathic helix"/>
    <property type="match status" value="3"/>
</dbReference>
<dbReference type="Pfam" id="PF08295">
    <property type="entry name" value="Sin3_corepress"/>
    <property type="match status" value="1"/>
</dbReference>
<comment type="subcellular location">
    <subcellularLocation>
        <location evidence="1 5">Nucleus</location>
    </subcellularLocation>
</comment>
<evidence type="ECO:0000313" key="9">
    <source>
        <dbReference type="Proteomes" id="UP000298030"/>
    </source>
</evidence>
<dbReference type="AlphaFoldDB" id="A0A4Y7TWT4"/>
<dbReference type="PROSITE" id="PS51477">
    <property type="entry name" value="PAH"/>
    <property type="match status" value="3"/>
</dbReference>
<dbReference type="PANTHER" id="PTHR12346:SF0">
    <property type="entry name" value="SIN3A, ISOFORM G"/>
    <property type="match status" value="1"/>
</dbReference>
<protein>
    <recommendedName>
        <fullName evidence="7">Histone deacetylase interacting domain-containing protein</fullName>
    </recommendedName>
</protein>
<evidence type="ECO:0000256" key="6">
    <source>
        <dbReference type="SAM" id="MobiDB-lite"/>
    </source>
</evidence>
<reference evidence="8 9" key="1">
    <citation type="journal article" date="2019" name="Nat. Ecol. Evol.">
        <title>Megaphylogeny resolves global patterns of mushroom evolution.</title>
        <authorList>
            <person name="Varga T."/>
            <person name="Krizsan K."/>
            <person name="Foldi C."/>
            <person name="Dima B."/>
            <person name="Sanchez-Garcia M."/>
            <person name="Sanchez-Ramirez S."/>
            <person name="Szollosi G.J."/>
            <person name="Szarkandi J.G."/>
            <person name="Papp V."/>
            <person name="Albert L."/>
            <person name="Andreopoulos W."/>
            <person name="Angelini C."/>
            <person name="Antonin V."/>
            <person name="Barry K.W."/>
            <person name="Bougher N.L."/>
            <person name="Buchanan P."/>
            <person name="Buyck B."/>
            <person name="Bense V."/>
            <person name="Catcheside P."/>
            <person name="Chovatia M."/>
            <person name="Cooper J."/>
            <person name="Damon W."/>
            <person name="Desjardin D."/>
            <person name="Finy P."/>
            <person name="Geml J."/>
            <person name="Haridas S."/>
            <person name="Hughes K."/>
            <person name="Justo A."/>
            <person name="Karasinski D."/>
            <person name="Kautmanova I."/>
            <person name="Kiss B."/>
            <person name="Kocsube S."/>
            <person name="Kotiranta H."/>
            <person name="LaButti K.M."/>
            <person name="Lechner B.E."/>
            <person name="Liimatainen K."/>
            <person name="Lipzen A."/>
            <person name="Lukacs Z."/>
            <person name="Mihaltcheva S."/>
            <person name="Morgado L.N."/>
            <person name="Niskanen T."/>
            <person name="Noordeloos M.E."/>
            <person name="Ohm R.A."/>
            <person name="Ortiz-Santana B."/>
            <person name="Ovrebo C."/>
            <person name="Racz N."/>
            <person name="Riley R."/>
            <person name="Savchenko A."/>
            <person name="Shiryaev A."/>
            <person name="Soop K."/>
            <person name="Spirin V."/>
            <person name="Szebenyi C."/>
            <person name="Tomsovsky M."/>
            <person name="Tulloss R.E."/>
            <person name="Uehling J."/>
            <person name="Grigoriev I.V."/>
            <person name="Vagvolgyi C."/>
            <person name="Papp T."/>
            <person name="Martin F.M."/>
            <person name="Miettinen O."/>
            <person name="Hibbett D.S."/>
            <person name="Nagy L.G."/>
        </authorList>
    </citation>
    <scope>NUCLEOTIDE SEQUENCE [LARGE SCALE GENOMIC DNA]</scope>
    <source>
        <strain evidence="8 9">FP101781</strain>
    </source>
</reference>
<gene>
    <name evidence="8" type="ORF">FA13DRAFT_1751297</name>
</gene>
<feature type="compositionally biased region" description="Polar residues" evidence="6">
    <location>
        <begin position="887"/>
        <end position="899"/>
    </location>
</feature>
<feature type="compositionally biased region" description="Pro residues" evidence="6">
    <location>
        <begin position="228"/>
        <end position="237"/>
    </location>
</feature>
<accession>A0A4Y7TWT4</accession>
<feature type="compositionally biased region" description="Pro residues" evidence="6">
    <location>
        <begin position="447"/>
        <end position="456"/>
    </location>
</feature>
<dbReference type="GO" id="GO:0000122">
    <property type="term" value="P:negative regulation of transcription by RNA polymerase II"/>
    <property type="evidence" value="ECO:0007669"/>
    <property type="project" value="TreeGrafter"/>
</dbReference>
<feature type="compositionally biased region" description="Pro residues" evidence="6">
    <location>
        <begin position="381"/>
        <end position="392"/>
    </location>
</feature>
<evidence type="ECO:0000256" key="3">
    <source>
        <dbReference type="ARBA" id="ARBA00022737"/>
    </source>
</evidence>
<feature type="region of interest" description="Disordered" evidence="6">
    <location>
        <begin position="225"/>
        <end position="291"/>
    </location>
</feature>
<dbReference type="STRING" id="71717.A0A4Y7TWT4"/>
<dbReference type="InterPro" id="IPR036600">
    <property type="entry name" value="PAH_sf"/>
</dbReference>
<evidence type="ECO:0000256" key="2">
    <source>
        <dbReference type="ARBA" id="ARBA00022491"/>
    </source>
</evidence>
<feature type="region of interest" description="Disordered" evidence="6">
    <location>
        <begin position="853"/>
        <end position="964"/>
    </location>
</feature>
<evidence type="ECO:0000256" key="1">
    <source>
        <dbReference type="ARBA" id="ARBA00004123"/>
    </source>
</evidence>
<keyword evidence="3" id="KW-0677">Repeat</keyword>
<dbReference type="InterPro" id="IPR039774">
    <property type="entry name" value="Sin3-like"/>
</dbReference>
<dbReference type="OrthoDB" id="10265969at2759"/>
<name>A0A4Y7TWT4_COPMI</name>
<sequence length="1272" mass="142666">MAGCPKDDPKYAYFVRMQIECRCYGLRPLREILPACTHLLRMVPKALEIWTTTSRGRYRARQHQGAGGAVPGVPIHSPPLLPLPATSPLIVPDGVPPAASAFATADLAALNMEHGMQEMSRPLNVTDALGYLDAVKNQFQDSPDVYNRFLDIMKDFKSQVIDTPGVIQRVSELFHGNPKLIQGFNTFLPMGYRIETSADPHDHTITVTTPSGTTRQSTDANLVRAMYPAPPSAPPPSLLSGPGAAHTPHPYPVGPGQHHHTLPVDPSNYSPGFQQQTTCRSNSNGPAAVAPEPEFNHAIQYLNKIKARYADDQNNTYKQFLDILQTYQREGKNSHDNQVYLQVQMLFKDAPDLIVEFKNFLPDAVPPGQEAMIPMGSWPQPQQPQPLPPSPQPAKKAAPAKRKKRVLEKEPTPVPPPQAVKTAPRQAKKVKHHHIPDPVDSPAFSPHVPPRSPPPPSHIYPPLVPHPQQQLIQPPAHQPAPVDKLMFFDRAKKALESKEVYEEFLKLLSLFSKEIIDLKTLVERAKVFLGEEDLLSEFKDFEYGPPLSIRIQAPDTVAPQPVDDGEGPSYRRLPEQEVRLACSGRDELCRSVLNDEWVSHPTWASEEAGFVAHKKNSFEEALHKSEEERHEYHVHLEALTRTISLLEPLNARIEEMGAEERAAFRLKADFGGPSKTLYHRTLKRIYGRDNSAEIIQAMQECPSVAVPVVLHRLKQKDEDWKRALREWSRTWREVDSKNFYKSLDHQGISFKQNDKKNITARYFVADIEAIKAQQVKEWEEDNGVPKPNFAKGSVGHQLEYDFSDIGVLQDTLKMVYEFLDRSQVYSPPERKAVEKFLRSFVPKLCNIPDAEFNTAHTPIEGGAKGAAEDDEERGQDGDGLKSGRRSIGSTHSNGQSSGVPANDLRKKLLKTAQEKASRGSGTGPSSATTGGTNTRGSNTATASRAATPSPTERSRFAQTDEDGKAIPDVWVREAPIAPGSESAVNAASGAEVMRPFFANTTFYTLLRLLQLLYSRLLMSKEIGRELADKKHASLLANQVAVDLGLVDPSGPSVVLGHILDGVGERPSNEASPPNVVYTYLITACEKLFDNEMDQATFEEHMRWFFGTKAYHLFTLDKLITVLIKQPDVVRYRRSAERHVGQDEHLYRVAWDREKKCIRVSLVSQDEPTIETDGKPHSRWREYVNAYWVPPAKPRVSPTFLRRWGSEEGSTASRVLREEHTRIRISLPTYKLVYENGCEDYLARRWGAEEGEMLRERARARGRDRRQSRWLSP</sequence>
<dbReference type="Proteomes" id="UP000298030">
    <property type="component" value="Unassembled WGS sequence"/>
</dbReference>
<evidence type="ECO:0000259" key="7">
    <source>
        <dbReference type="SMART" id="SM00761"/>
    </source>
</evidence>
<dbReference type="SMART" id="SM00761">
    <property type="entry name" value="HDAC_interact"/>
    <property type="match status" value="1"/>
</dbReference>
<dbReference type="InterPro" id="IPR031693">
    <property type="entry name" value="Sin3_C"/>
</dbReference>
<proteinExistence type="predicted"/>
<dbReference type="FunFam" id="1.20.1160.11:FF:000001">
    <property type="entry name" value="Paired amphipathic helix protein Sin3"/>
    <property type="match status" value="1"/>
</dbReference>
<feature type="compositionally biased region" description="Low complexity" evidence="6">
    <location>
        <begin position="923"/>
        <end position="951"/>
    </location>
</feature>
<dbReference type="Pfam" id="PF02671">
    <property type="entry name" value="PAH"/>
    <property type="match status" value="3"/>
</dbReference>
<dbReference type="InterPro" id="IPR003822">
    <property type="entry name" value="PAH"/>
</dbReference>
<evidence type="ECO:0000313" key="8">
    <source>
        <dbReference type="EMBL" id="TEB38625.1"/>
    </source>
</evidence>
<dbReference type="SUPFAM" id="SSF47762">
    <property type="entry name" value="PAH2 domain"/>
    <property type="match status" value="3"/>
</dbReference>
<dbReference type="PANTHER" id="PTHR12346">
    <property type="entry name" value="SIN3B-RELATED"/>
    <property type="match status" value="1"/>
</dbReference>
<keyword evidence="9" id="KW-1185">Reference proteome</keyword>
<dbReference type="FunFam" id="1.20.1160.11:FF:000003">
    <property type="entry name" value="Paired amphipathic helix SIN3-like protein"/>
    <property type="match status" value="1"/>
</dbReference>
<feature type="region of interest" description="Disordered" evidence="6">
    <location>
        <begin position="368"/>
        <end position="456"/>
    </location>
</feature>
<dbReference type="GO" id="GO:0033698">
    <property type="term" value="C:Rpd3L complex"/>
    <property type="evidence" value="ECO:0007669"/>
    <property type="project" value="UniProtKB-ARBA"/>
</dbReference>
<dbReference type="EMBL" id="QPFP01000002">
    <property type="protein sequence ID" value="TEB38625.1"/>
    <property type="molecule type" value="Genomic_DNA"/>
</dbReference>